<accession>A0A382MPR3</accession>
<dbReference type="PROSITE" id="PS51257">
    <property type="entry name" value="PROKAR_LIPOPROTEIN"/>
    <property type="match status" value="1"/>
</dbReference>
<dbReference type="EMBL" id="UINC01094494">
    <property type="protein sequence ID" value="SVC49777.1"/>
    <property type="molecule type" value="Genomic_DNA"/>
</dbReference>
<gene>
    <name evidence="1" type="ORF">METZ01_LOCUS302631</name>
</gene>
<proteinExistence type="predicted"/>
<evidence type="ECO:0000313" key="1">
    <source>
        <dbReference type="EMBL" id="SVC49777.1"/>
    </source>
</evidence>
<sequence length="23" mass="2545">MKNLLLVFHILLIFSIVGCADKG</sequence>
<dbReference type="AlphaFoldDB" id="A0A382MPR3"/>
<name>A0A382MPR3_9ZZZZ</name>
<feature type="non-terminal residue" evidence="1">
    <location>
        <position position="23"/>
    </location>
</feature>
<evidence type="ECO:0008006" key="2">
    <source>
        <dbReference type="Google" id="ProtNLM"/>
    </source>
</evidence>
<protein>
    <recommendedName>
        <fullName evidence="2">Lipoprotein</fullName>
    </recommendedName>
</protein>
<organism evidence="1">
    <name type="scientific">marine metagenome</name>
    <dbReference type="NCBI Taxonomy" id="408172"/>
    <lineage>
        <taxon>unclassified sequences</taxon>
        <taxon>metagenomes</taxon>
        <taxon>ecological metagenomes</taxon>
    </lineage>
</organism>
<reference evidence="1" key="1">
    <citation type="submission" date="2018-05" db="EMBL/GenBank/DDBJ databases">
        <authorList>
            <person name="Lanie J.A."/>
            <person name="Ng W.-L."/>
            <person name="Kazmierczak K.M."/>
            <person name="Andrzejewski T.M."/>
            <person name="Davidsen T.M."/>
            <person name="Wayne K.J."/>
            <person name="Tettelin H."/>
            <person name="Glass J.I."/>
            <person name="Rusch D."/>
            <person name="Podicherti R."/>
            <person name="Tsui H.-C.T."/>
            <person name="Winkler M.E."/>
        </authorList>
    </citation>
    <scope>NUCLEOTIDE SEQUENCE</scope>
</reference>